<accession>A0A2J6S8Q8</accession>
<dbReference type="PROSITE" id="PS50157">
    <property type="entry name" value="ZINC_FINGER_C2H2_2"/>
    <property type="match status" value="2"/>
</dbReference>
<dbReference type="SMART" id="SM00248">
    <property type="entry name" value="ANK"/>
    <property type="match status" value="5"/>
</dbReference>
<dbReference type="InterPro" id="IPR013087">
    <property type="entry name" value="Znf_C2H2_type"/>
</dbReference>
<dbReference type="Pfam" id="PF00023">
    <property type="entry name" value="Ank"/>
    <property type="match status" value="1"/>
</dbReference>
<evidence type="ECO:0000313" key="7">
    <source>
        <dbReference type="EMBL" id="PMD47148.1"/>
    </source>
</evidence>
<dbReference type="SMART" id="SM00355">
    <property type="entry name" value="ZnF_C2H2"/>
    <property type="match status" value="3"/>
</dbReference>
<evidence type="ECO:0000256" key="4">
    <source>
        <dbReference type="PROSITE-ProRule" id="PRU00042"/>
    </source>
</evidence>
<keyword evidence="8" id="KW-1185">Reference proteome</keyword>
<dbReference type="Pfam" id="PF00096">
    <property type="entry name" value="zf-C2H2"/>
    <property type="match status" value="1"/>
</dbReference>
<dbReference type="Gene3D" id="1.25.40.20">
    <property type="entry name" value="Ankyrin repeat-containing domain"/>
    <property type="match status" value="2"/>
</dbReference>
<feature type="repeat" description="ANK" evidence="3">
    <location>
        <begin position="184"/>
        <end position="216"/>
    </location>
</feature>
<name>A0A2J6S8Q8_HYAVF</name>
<dbReference type="GO" id="GO:0008270">
    <property type="term" value="F:zinc ion binding"/>
    <property type="evidence" value="ECO:0007669"/>
    <property type="project" value="UniProtKB-KW"/>
</dbReference>
<keyword evidence="4" id="KW-0862">Zinc</keyword>
<keyword evidence="4" id="KW-0863">Zinc-finger</keyword>
<dbReference type="PANTHER" id="PTHR24198">
    <property type="entry name" value="ANKYRIN REPEAT AND PROTEIN KINASE DOMAIN-CONTAINING PROTEIN"/>
    <property type="match status" value="1"/>
</dbReference>
<dbReference type="SUPFAM" id="SSF48403">
    <property type="entry name" value="Ankyrin repeat"/>
    <property type="match status" value="1"/>
</dbReference>
<dbReference type="InterPro" id="IPR002110">
    <property type="entry name" value="Ankyrin_rpt"/>
</dbReference>
<dbReference type="PROSITE" id="PS50088">
    <property type="entry name" value="ANK_REPEAT"/>
    <property type="match status" value="1"/>
</dbReference>
<dbReference type="Pfam" id="PF12796">
    <property type="entry name" value="Ank_2"/>
    <property type="match status" value="2"/>
</dbReference>
<organism evidence="7 8">
    <name type="scientific">Hyaloscypha variabilis (strain UAMH 11265 / GT02V1 / F)</name>
    <name type="common">Meliniomyces variabilis</name>
    <dbReference type="NCBI Taxonomy" id="1149755"/>
    <lineage>
        <taxon>Eukaryota</taxon>
        <taxon>Fungi</taxon>
        <taxon>Dikarya</taxon>
        <taxon>Ascomycota</taxon>
        <taxon>Pezizomycotina</taxon>
        <taxon>Leotiomycetes</taxon>
        <taxon>Helotiales</taxon>
        <taxon>Hyaloscyphaceae</taxon>
        <taxon>Hyaloscypha</taxon>
        <taxon>Hyaloscypha variabilis</taxon>
    </lineage>
</organism>
<dbReference type="PROSITE" id="PS00028">
    <property type="entry name" value="ZINC_FINGER_C2H2_1"/>
    <property type="match status" value="2"/>
</dbReference>
<evidence type="ECO:0000259" key="6">
    <source>
        <dbReference type="PROSITE" id="PS50157"/>
    </source>
</evidence>
<feature type="domain" description="C2H2-type" evidence="6">
    <location>
        <begin position="35"/>
        <end position="62"/>
    </location>
</feature>
<feature type="coiled-coil region" evidence="5">
    <location>
        <begin position="121"/>
        <end position="148"/>
    </location>
</feature>
<evidence type="ECO:0000256" key="3">
    <source>
        <dbReference type="PROSITE-ProRule" id="PRU00023"/>
    </source>
</evidence>
<dbReference type="InterPro" id="IPR036236">
    <property type="entry name" value="Znf_C2H2_sf"/>
</dbReference>
<protein>
    <submittedName>
        <fullName evidence="7">Ankyrin</fullName>
    </submittedName>
</protein>
<dbReference type="OrthoDB" id="4772757at2759"/>
<dbReference type="InterPro" id="IPR036770">
    <property type="entry name" value="Ankyrin_rpt-contain_sf"/>
</dbReference>
<gene>
    <name evidence="7" type="ORF">L207DRAFT_627858</name>
</gene>
<dbReference type="SUPFAM" id="SSF57667">
    <property type="entry name" value="beta-beta-alpha zinc fingers"/>
    <property type="match status" value="1"/>
</dbReference>
<sequence length="344" mass="38980">MDSASSSRLQCPECKKRFPTSTDCRRHRRLHDKDFPCISCGYCFGTKKDLNRHRITHEKLDKDGCIYKCLVPGCKFGGAGRKDNLWKHMKNKHLSGAFKVPEKDLRDYYNKAESMRDLSKLRAGERNLELLEAAYQGDEEKAKECIREGADISIRDKRGNNAAYIAIDRGHTNLLKLVLQAGIDPYSLLYRAVEHGSIEMVKTILDSGLEINIEEIYHGPSRLSGDQSRVIKSPLTCASMKGHAAIAQILLDHGAKTDDPARTEFLFIRGHIDVVRILVAREHDIDRRYGQFGATLLHLVAVNHAELIEELIQKGFKVNARDYYNRTPLSYALGSTSYQWLSGM</sequence>
<dbReference type="AlphaFoldDB" id="A0A2J6S8Q8"/>
<keyword evidence="2 3" id="KW-0040">ANK repeat</keyword>
<evidence type="ECO:0000256" key="1">
    <source>
        <dbReference type="ARBA" id="ARBA00022737"/>
    </source>
</evidence>
<keyword evidence="4" id="KW-0479">Metal-binding</keyword>
<evidence type="ECO:0000313" key="8">
    <source>
        <dbReference type="Proteomes" id="UP000235786"/>
    </source>
</evidence>
<feature type="domain" description="C2H2-type" evidence="6">
    <location>
        <begin position="9"/>
        <end position="36"/>
    </location>
</feature>
<proteinExistence type="predicted"/>
<dbReference type="STRING" id="1149755.A0A2J6S8Q8"/>
<evidence type="ECO:0000256" key="2">
    <source>
        <dbReference type="ARBA" id="ARBA00023043"/>
    </source>
</evidence>
<dbReference type="Gene3D" id="3.30.160.60">
    <property type="entry name" value="Classic Zinc Finger"/>
    <property type="match status" value="1"/>
</dbReference>
<evidence type="ECO:0000256" key="5">
    <source>
        <dbReference type="SAM" id="Coils"/>
    </source>
</evidence>
<reference evidence="7 8" key="1">
    <citation type="submission" date="2016-04" db="EMBL/GenBank/DDBJ databases">
        <title>A degradative enzymes factory behind the ericoid mycorrhizal symbiosis.</title>
        <authorList>
            <consortium name="DOE Joint Genome Institute"/>
            <person name="Martino E."/>
            <person name="Morin E."/>
            <person name="Grelet G."/>
            <person name="Kuo A."/>
            <person name="Kohler A."/>
            <person name="Daghino S."/>
            <person name="Barry K."/>
            <person name="Choi C."/>
            <person name="Cichocki N."/>
            <person name="Clum A."/>
            <person name="Copeland A."/>
            <person name="Hainaut M."/>
            <person name="Haridas S."/>
            <person name="Labutti K."/>
            <person name="Lindquist E."/>
            <person name="Lipzen A."/>
            <person name="Khouja H.-R."/>
            <person name="Murat C."/>
            <person name="Ohm R."/>
            <person name="Olson A."/>
            <person name="Spatafora J."/>
            <person name="Veneault-Fourrey C."/>
            <person name="Henrissat B."/>
            <person name="Grigoriev I."/>
            <person name="Martin F."/>
            <person name="Perotto S."/>
        </authorList>
    </citation>
    <scope>NUCLEOTIDE SEQUENCE [LARGE SCALE GENOMIC DNA]</scope>
    <source>
        <strain evidence="7 8">F</strain>
    </source>
</reference>
<dbReference type="EMBL" id="KZ613938">
    <property type="protein sequence ID" value="PMD47148.1"/>
    <property type="molecule type" value="Genomic_DNA"/>
</dbReference>
<dbReference type="Proteomes" id="UP000235786">
    <property type="component" value="Unassembled WGS sequence"/>
</dbReference>
<dbReference type="PANTHER" id="PTHR24198:SF165">
    <property type="entry name" value="ANKYRIN REPEAT-CONTAINING PROTEIN-RELATED"/>
    <property type="match status" value="1"/>
</dbReference>
<keyword evidence="5" id="KW-0175">Coiled coil</keyword>
<keyword evidence="1" id="KW-0677">Repeat</keyword>